<dbReference type="Proteomes" id="UP000094893">
    <property type="component" value="Unassembled WGS sequence"/>
</dbReference>
<dbReference type="AlphaFoldDB" id="A0A1C2IBU1"/>
<name>A0A1C2IBU1_ACITH</name>
<evidence type="ECO:0000313" key="4">
    <source>
        <dbReference type="EMBL" id="OCX70504.1"/>
    </source>
</evidence>
<comment type="similarity">
    <text evidence="1">Belongs to the PspA/Vipp/IM30 family.</text>
</comment>
<keyword evidence="7" id="KW-1185">Reference proteome</keyword>
<dbReference type="EMBL" id="LWRY01000163">
    <property type="protein sequence ID" value="OCX70504.1"/>
    <property type="molecule type" value="Genomic_DNA"/>
</dbReference>
<feature type="coiled-coil region" evidence="2">
    <location>
        <begin position="47"/>
        <end position="74"/>
    </location>
</feature>
<dbReference type="RefSeq" id="WP_024894301.1">
    <property type="nucleotide sequence ID" value="NZ_DAIAWO010000058.1"/>
</dbReference>
<proteinExistence type="inferred from homology"/>
<comment type="caution">
    <text evidence="5">The sequence shown here is derived from an EMBL/GenBank/DDBJ whole genome shotgun (WGS) entry which is preliminary data.</text>
</comment>
<dbReference type="STRING" id="930.GCA_002079865_01624"/>
<dbReference type="OrthoDB" id="9779630at2"/>
<reference evidence="5 6" key="1">
    <citation type="journal article" date="2016" name="Int. J. Mol. Sci.">
        <title>Comparative genomics of the extreme acidophile Acidithiobacillus thiooxidans reveals intraspecific divergence and niche adaptation.</title>
        <authorList>
            <person name="Zhang X."/>
            <person name="Feng X."/>
            <person name="Tao J."/>
            <person name="Ma L."/>
            <person name="Xiao Y."/>
            <person name="Liang Y."/>
            <person name="Liu X."/>
            <person name="Yin H."/>
        </authorList>
    </citation>
    <scope>NUCLEOTIDE SEQUENCE [LARGE SCALE GENOMIC DNA]</scope>
    <source>
        <strain evidence="5 6">A02</strain>
        <strain evidence="4">DXS-W</strain>
    </source>
</reference>
<feature type="compositionally biased region" description="Basic and acidic residues" evidence="3">
    <location>
        <begin position="200"/>
        <end position="214"/>
    </location>
</feature>
<dbReference type="PANTHER" id="PTHR31088:SF6">
    <property type="entry name" value="PHAGE SHOCK PROTEIN A"/>
    <property type="match status" value="1"/>
</dbReference>
<sequence>MSLFKHASEILQGKVNHFLNNAEDPAETLDLSYEKMITNLQETKRHLADVVTEKVSLESQMAQAQKAADKADADAKMALGANREDLARAELAQKQSELQKLASLKEAHDAVSAQSQKLQDYEQKLQDHIEQFRTQKEVTKSEMMAAKAEVQAGESLSGIGKGMDDAGEAMRRAQDRTAQMESKATAMDGLIESGALSDPLDTRSQTDKELDKVRASSGVDDDLARLKAEMAKEKAGGASGDSSGNS</sequence>
<feature type="region of interest" description="Disordered" evidence="3">
    <location>
        <begin position="174"/>
        <end position="246"/>
    </location>
</feature>
<evidence type="ECO:0000256" key="2">
    <source>
        <dbReference type="SAM" id="Coils"/>
    </source>
</evidence>
<evidence type="ECO:0000256" key="1">
    <source>
        <dbReference type="ARBA" id="ARBA00043985"/>
    </source>
</evidence>
<dbReference type="eggNOG" id="COG1842">
    <property type="taxonomic scope" value="Bacteria"/>
</dbReference>
<dbReference type="PANTHER" id="PTHR31088">
    <property type="entry name" value="MEMBRANE-ASSOCIATED PROTEIN VIPP1, CHLOROPLASTIC"/>
    <property type="match status" value="1"/>
</dbReference>
<dbReference type="Pfam" id="PF04012">
    <property type="entry name" value="PspA_IM30"/>
    <property type="match status" value="1"/>
</dbReference>
<evidence type="ECO:0000313" key="7">
    <source>
        <dbReference type="Proteomes" id="UP000095008"/>
    </source>
</evidence>
<organism evidence="5 6">
    <name type="scientific">Acidithiobacillus thiooxidans</name>
    <name type="common">Thiobacillus thiooxidans</name>
    <dbReference type="NCBI Taxonomy" id="930"/>
    <lineage>
        <taxon>Bacteria</taxon>
        <taxon>Pseudomonadati</taxon>
        <taxon>Pseudomonadota</taxon>
        <taxon>Acidithiobacillia</taxon>
        <taxon>Acidithiobacillales</taxon>
        <taxon>Acidithiobacillaceae</taxon>
        <taxon>Acidithiobacillus</taxon>
    </lineage>
</organism>
<evidence type="ECO:0000313" key="6">
    <source>
        <dbReference type="Proteomes" id="UP000094893"/>
    </source>
</evidence>
<protein>
    <submittedName>
        <fullName evidence="5">Phage shock protein A</fullName>
    </submittedName>
</protein>
<evidence type="ECO:0000256" key="3">
    <source>
        <dbReference type="SAM" id="MobiDB-lite"/>
    </source>
</evidence>
<dbReference type="InterPro" id="IPR007157">
    <property type="entry name" value="PspA_VIPP1"/>
</dbReference>
<dbReference type="GeneID" id="60696880"/>
<feature type="compositionally biased region" description="Basic and acidic residues" evidence="3">
    <location>
        <begin position="222"/>
        <end position="235"/>
    </location>
</feature>
<dbReference type="EMBL" id="LWSA01000105">
    <property type="protein sequence ID" value="OCX73444.1"/>
    <property type="molecule type" value="Genomic_DNA"/>
</dbReference>
<accession>A0A1C2IBU1</accession>
<dbReference type="Proteomes" id="UP000095008">
    <property type="component" value="Unassembled WGS sequence"/>
</dbReference>
<gene>
    <name evidence="4" type="ORF">A6M23_13975</name>
    <name evidence="5" type="ORF">A6P07_08560</name>
</gene>
<evidence type="ECO:0000313" key="5">
    <source>
        <dbReference type="EMBL" id="OCX73444.1"/>
    </source>
</evidence>
<keyword evidence="2" id="KW-0175">Coiled coil</keyword>